<organism evidence="2">
    <name type="scientific">uncultured Caudovirales phage</name>
    <dbReference type="NCBI Taxonomy" id="2100421"/>
    <lineage>
        <taxon>Viruses</taxon>
        <taxon>Duplodnaviria</taxon>
        <taxon>Heunggongvirae</taxon>
        <taxon>Uroviricota</taxon>
        <taxon>Caudoviricetes</taxon>
        <taxon>Peduoviridae</taxon>
        <taxon>Maltschvirus</taxon>
        <taxon>Maltschvirus maltsch</taxon>
    </lineage>
</organism>
<sequence>MTHIIQDFSKWKRVNEDKVRQKVVATPIDKQNLKLKLINFSGVLDASSKLTQAGFDELLTWIKSQAEIIQYYPALNDLKSNLVVYSVGKDSDRKDLINFNIGPKAAVGGISPELQFVRADELGLAKQGKLFKGGAGGGSDQKPEILTSQTKAGFTLPFSSEGIKDSTDLKIIEFIKGAYLKVKMDSTAAANPIMAKVKAELNAKKLGGASRAFVVGLNAAYGIKDWSGDEIDTAITQKLVDALAKVKATESKELFLGLDAQALMETESTILPGFDIDEFNNGIANANKYISSDTGDIKVPVGGFKEGLQNDQELKKFQDLLVKKLGKPLANHSTFQKFKKAGTKGFKGNYGPLTKDLVYLLKAIAENPVYPNRDGSTIEAEFVNMIQKINESAGQTYLGLNGSSLVFEDFNFGAANAVSPSSGGGGGGGGSVKREEAKKKEEKVSSARGLEGVNFEYTVKDGFWMYRKKGSKDKWQKAANPSNIIKLQKNFSGDGGGYIRPSDLNYVYKYEGGTWKVKVGGSWQEANDSSKQELIKLYGTPGGTGAKTVSSSMSVNQIDEAHKKVADTIASWFPKEGEGPFAEFKSSSAATFFSAGIANDDEDKAWKEFKRKWNAGEGSIKVQLNKTQAALNLLPQDETKTRLKTNQDLLAGIVNDGGTFYKKFMGATNDDNFYLKLAQSDGSDFRKTIDTDF</sequence>
<name>A0A6J5NKN9_9CAUD</name>
<dbReference type="EMBL" id="LR796670">
    <property type="protein sequence ID" value="CAB4159397.1"/>
    <property type="molecule type" value="Genomic_DNA"/>
</dbReference>
<evidence type="ECO:0000313" key="2">
    <source>
        <dbReference type="EMBL" id="CAB4159397.1"/>
    </source>
</evidence>
<evidence type="ECO:0000256" key="1">
    <source>
        <dbReference type="SAM" id="MobiDB-lite"/>
    </source>
</evidence>
<reference evidence="2" key="1">
    <citation type="submission" date="2020-04" db="EMBL/GenBank/DDBJ databases">
        <authorList>
            <person name="Chiriac C."/>
            <person name="Salcher M."/>
            <person name="Ghai R."/>
            <person name="Kavagutti S V."/>
        </authorList>
    </citation>
    <scope>NUCLEOTIDE SEQUENCE</scope>
</reference>
<accession>A0A6J5NKN9</accession>
<feature type="compositionally biased region" description="Gly residues" evidence="1">
    <location>
        <begin position="422"/>
        <end position="431"/>
    </location>
</feature>
<gene>
    <name evidence="2" type="ORF">UFOVP699_133</name>
</gene>
<protein>
    <submittedName>
        <fullName evidence="2">Uncharacterized protein</fullName>
    </submittedName>
</protein>
<proteinExistence type="predicted"/>
<feature type="region of interest" description="Disordered" evidence="1">
    <location>
        <begin position="420"/>
        <end position="445"/>
    </location>
</feature>
<feature type="compositionally biased region" description="Basic and acidic residues" evidence="1">
    <location>
        <begin position="432"/>
        <end position="445"/>
    </location>
</feature>